<proteinExistence type="predicted"/>
<reference evidence="1 2" key="1">
    <citation type="submission" date="2019-08" db="EMBL/GenBank/DDBJ databases">
        <title>In-depth cultivation of the pig gut microbiome towards novel bacterial diversity and tailored functional studies.</title>
        <authorList>
            <person name="Wylensek D."/>
            <person name="Hitch T.C.A."/>
            <person name="Clavel T."/>
        </authorList>
    </citation>
    <scope>NUCLEOTIDE SEQUENCE [LARGE SCALE GENOMIC DNA]</scope>
    <source>
        <strain evidence="1 2">CA-Schmier-601-WT-1</strain>
    </source>
</reference>
<comment type="caution">
    <text evidence="1">The sequence shown here is derived from an EMBL/GenBank/DDBJ whole genome shotgun (WGS) entry which is preliminary data.</text>
</comment>
<protein>
    <submittedName>
        <fullName evidence="1">Uncharacterized protein</fullName>
    </submittedName>
</protein>
<keyword evidence="2" id="KW-1185">Reference proteome</keyword>
<dbReference type="EMBL" id="VUNC01000001">
    <property type="protein sequence ID" value="MST71688.1"/>
    <property type="molecule type" value="Genomic_DNA"/>
</dbReference>
<name>A0A6N7XKD2_9ACTN</name>
<dbReference type="AlphaFoldDB" id="A0A6N7XKD2"/>
<evidence type="ECO:0000313" key="2">
    <source>
        <dbReference type="Proteomes" id="UP000469325"/>
    </source>
</evidence>
<sequence>MAYAEETQPSFTLGDPAIVCRWRLCQGRLPMENRHLRALSRRKVGGEPVSRELIAWAKQHIEWTLEDGSAEHPDGVLMLVIDSAGKAAMTVGPYTELPAASLADLVGRATVSSREADETGVGPESLWIARDGAFYWGIEPGCAPSGAATLVEDLAKTLGLPVRRVDGLPRKVASGEVEYDEAFLVSDEHGVVLATDAAGEQGERFRSGYDKLMESYRRKH</sequence>
<evidence type="ECO:0000313" key="1">
    <source>
        <dbReference type="EMBL" id="MST71688.1"/>
    </source>
</evidence>
<dbReference type="RefSeq" id="WP_154433451.1">
    <property type="nucleotide sequence ID" value="NZ_VUNC01000001.1"/>
</dbReference>
<dbReference type="Proteomes" id="UP000469325">
    <property type="component" value="Unassembled WGS sequence"/>
</dbReference>
<accession>A0A6N7XKD2</accession>
<organism evidence="1 2">
    <name type="scientific">Olsenella porci</name>
    <dbReference type="NCBI Taxonomy" id="2652279"/>
    <lineage>
        <taxon>Bacteria</taxon>
        <taxon>Bacillati</taxon>
        <taxon>Actinomycetota</taxon>
        <taxon>Coriobacteriia</taxon>
        <taxon>Coriobacteriales</taxon>
        <taxon>Atopobiaceae</taxon>
        <taxon>Olsenella</taxon>
    </lineage>
</organism>
<gene>
    <name evidence="1" type="ORF">FYJ68_00950</name>
</gene>